<name>A0A8D5JKB1_9PROT</name>
<reference evidence="1" key="1">
    <citation type="journal article" date="2021" name="Arch. Microbiol.">
        <title>Methyloradius palustris gen. nov., sp. nov., a methanol-oxidizing bacterium isolated from snow.</title>
        <authorList>
            <person name="Miyadera T."/>
            <person name="Kojima H."/>
            <person name="Fukui M."/>
        </authorList>
    </citation>
    <scope>NUCLEOTIDE SEQUENCE</scope>
    <source>
        <strain evidence="1">Zm11</strain>
    </source>
</reference>
<dbReference type="Proteomes" id="UP000826722">
    <property type="component" value="Chromosome"/>
</dbReference>
<accession>A0A8D5JKB1</accession>
<keyword evidence="2" id="KW-1185">Reference proteome</keyword>
<dbReference type="RefSeq" id="WP_221764339.1">
    <property type="nucleotide sequence ID" value="NZ_AP024110.1"/>
</dbReference>
<dbReference type="AlphaFoldDB" id="A0A8D5JKB1"/>
<dbReference type="KEGG" id="mpau:ZMTM_00140"/>
<proteinExistence type="predicted"/>
<sequence length="117" mass="12909">MASRISVEALNAYRQGIFAGKQRLRSKAPESISSYLIGLWQQGHSVGLQMPATKPLPPKNLTEENQPVSENLPHLADFLNEDVAKEAMAEESAKQNKTQEAVDKTHELYGFTAELAT</sequence>
<gene>
    <name evidence="1" type="ORF">ZMTM_00140</name>
</gene>
<evidence type="ECO:0000313" key="2">
    <source>
        <dbReference type="Proteomes" id="UP000826722"/>
    </source>
</evidence>
<organism evidence="1 2">
    <name type="scientific">Methyloradius palustris</name>
    <dbReference type="NCBI Taxonomy" id="2778876"/>
    <lineage>
        <taxon>Bacteria</taxon>
        <taxon>Pseudomonadati</taxon>
        <taxon>Pseudomonadota</taxon>
        <taxon>Betaproteobacteria</taxon>
        <taxon>Nitrosomonadales</taxon>
        <taxon>Methylophilaceae</taxon>
        <taxon>Methyloradius</taxon>
    </lineage>
</organism>
<evidence type="ECO:0000313" key="1">
    <source>
        <dbReference type="EMBL" id="BCM23755.1"/>
    </source>
</evidence>
<dbReference type="EMBL" id="AP024110">
    <property type="protein sequence ID" value="BCM23755.1"/>
    <property type="molecule type" value="Genomic_DNA"/>
</dbReference>
<protein>
    <submittedName>
        <fullName evidence="1">Uncharacterized protein</fullName>
    </submittedName>
</protein>